<evidence type="ECO:0000256" key="6">
    <source>
        <dbReference type="ARBA" id="ARBA00023163"/>
    </source>
</evidence>
<keyword evidence="5" id="KW-0010">Activator</keyword>
<gene>
    <name evidence="10" type="ORF">CDAUBV1_LOCUS6661</name>
</gene>
<evidence type="ECO:0000256" key="2">
    <source>
        <dbReference type="ARBA" id="ARBA00010606"/>
    </source>
</evidence>
<evidence type="ECO:0000256" key="5">
    <source>
        <dbReference type="ARBA" id="ARBA00023159"/>
    </source>
</evidence>
<evidence type="ECO:0000256" key="3">
    <source>
        <dbReference type="ARBA" id="ARBA00019664"/>
    </source>
</evidence>
<sequence>MVEPNEITRDVTNPIAATNRGQEALQDLLSGLRDLMLPFYAHMDPKNRGVLCTHQALVASQQCSETIHQMKNNREILRQAFITVKQESDKLNNTNAQSLIPFVDSASHEYTDGNKSEFRALLETREQALAHHLEVTNELSRLRRVLTTVLWELNDLMDPTIVKQ</sequence>
<dbReference type="AlphaFoldDB" id="A0AAV2T9I0"/>
<keyword evidence="7" id="KW-0539">Nucleus</keyword>
<comment type="subcellular location">
    <subcellularLocation>
        <location evidence="1">Nucleus</location>
    </subcellularLocation>
</comment>
<evidence type="ECO:0000313" key="11">
    <source>
        <dbReference type="Proteomes" id="UP001497525"/>
    </source>
</evidence>
<dbReference type="Pfam" id="PF11315">
    <property type="entry name" value="Med30"/>
    <property type="match status" value="1"/>
</dbReference>
<evidence type="ECO:0000256" key="9">
    <source>
        <dbReference type="ARBA" id="ARBA00031981"/>
    </source>
</evidence>
<protein>
    <recommendedName>
        <fullName evidence="3">Mediator of RNA polymerase II transcription subunit 30</fullName>
    </recommendedName>
    <alternativeName>
        <fullName evidence="9">Mediator complex subunit 30</fullName>
    </alternativeName>
</protein>
<accession>A0AAV2T9I0</accession>
<dbReference type="Proteomes" id="UP001497525">
    <property type="component" value="Unassembled WGS sequence"/>
</dbReference>
<dbReference type="InterPro" id="IPR021019">
    <property type="entry name" value="Mediator_Med30_met"/>
</dbReference>
<comment type="function">
    <text evidence="8">Component of the Mediator complex, a coactivator involved in the regulated transcription of nearly all RNA polymerase II-dependent genes. Mediator functions as a bridge to convey information from gene-specific regulatory proteins to the basal RNA polymerase II transcription machinery. Mediator is recruited to promoters by direct interactions with regulatory proteins and serves as a scaffold for the assembly of a functional preinitiation complex with RNA polymerase II and the general transcription factors.</text>
</comment>
<reference evidence="10" key="1">
    <citation type="submission" date="2024-06" db="EMBL/GenBank/DDBJ databases">
        <authorList>
            <person name="Liu X."/>
            <person name="Lenzi L."/>
            <person name="Haldenby T S."/>
            <person name="Uol C."/>
        </authorList>
    </citation>
    <scope>NUCLEOTIDE SEQUENCE</scope>
</reference>
<proteinExistence type="inferred from homology"/>
<comment type="caution">
    <text evidence="10">The sequence shown here is derived from an EMBL/GenBank/DDBJ whole genome shotgun (WGS) entry which is preliminary data.</text>
</comment>
<evidence type="ECO:0000313" key="10">
    <source>
        <dbReference type="EMBL" id="CAL5133420.1"/>
    </source>
</evidence>
<evidence type="ECO:0000256" key="4">
    <source>
        <dbReference type="ARBA" id="ARBA00023015"/>
    </source>
</evidence>
<dbReference type="EMBL" id="CAXLJL010000156">
    <property type="protein sequence ID" value="CAL5133420.1"/>
    <property type="molecule type" value="Genomic_DNA"/>
</dbReference>
<evidence type="ECO:0000256" key="1">
    <source>
        <dbReference type="ARBA" id="ARBA00004123"/>
    </source>
</evidence>
<keyword evidence="4" id="KW-0805">Transcription regulation</keyword>
<evidence type="ECO:0000256" key="8">
    <source>
        <dbReference type="ARBA" id="ARBA00025687"/>
    </source>
</evidence>
<keyword evidence="6" id="KW-0804">Transcription</keyword>
<name>A0AAV2T9I0_CALDB</name>
<comment type="similarity">
    <text evidence="2">Belongs to the Mediator complex subunit 30 family.</text>
</comment>
<dbReference type="GO" id="GO:0005634">
    <property type="term" value="C:nucleus"/>
    <property type="evidence" value="ECO:0007669"/>
    <property type="project" value="UniProtKB-SubCell"/>
</dbReference>
<organism evidence="10 11">
    <name type="scientific">Calicophoron daubneyi</name>
    <name type="common">Rumen fluke</name>
    <name type="synonym">Paramphistomum daubneyi</name>
    <dbReference type="NCBI Taxonomy" id="300641"/>
    <lineage>
        <taxon>Eukaryota</taxon>
        <taxon>Metazoa</taxon>
        <taxon>Spiralia</taxon>
        <taxon>Lophotrochozoa</taxon>
        <taxon>Platyhelminthes</taxon>
        <taxon>Trematoda</taxon>
        <taxon>Digenea</taxon>
        <taxon>Plagiorchiida</taxon>
        <taxon>Pronocephalata</taxon>
        <taxon>Paramphistomoidea</taxon>
        <taxon>Paramphistomidae</taxon>
        <taxon>Calicophoron</taxon>
    </lineage>
</organism>
<evidence type="ECO:0000256" key="7">
    <source>
        <dbReference type="ARBA" id="ARBA00023242"/>
    </source>
</evidence>